<dbReference type="GO" id="GO:0005737">
    <property type="term" value="C:cytoplasm"/>
    <property type="evidence" value="ECO:0007669"/>
    <property type="project" value="TreeGrafter"/>
</dbReference>
<reference evidence="5 6" key="1">
    <citation type="journal article" date="2019" name="Sci. Rep.">
        <title>Orb-weaving spider Araneus ventricosus genome elucidates the spidroin gene catalogue.</title>
        <authorList>
            <person name="Kono N."/>
            <person name="Nakamura H."/>
            <person name="Ohtoshi R."/>
            <person name="Moran D.A.P."/>
            <person name="Shinohara A."/>
            <person name="Yoshida Y."/>
            <person name="Fujiwara M."/>
            <person name="Mori M."/>
            <person name="Tomita M."/>
            <person name="Arakawa K."/>
        </authorList>
    </citation>
    <scope>NUCLEOTIDE SEQUENCE [LARGE SCALE GENOMIC DNA]</scope>
</reference>
<sequence length="786" mass="90026">MSDLIVADMTVLSNISGPVVGAVLHKIAAMIKHQISQASALTVECATPLIKLWTSILLKVLSFQEEKNYNLKDSAKQVHFLLDVVIKISCIDSYTRNNMIDLLYSFGNPLLSTSSNSQSTIWSKFFGSNTESYTILRKQTLPDYPWLAWFVLKSETRQKQTQDLWYQIQKEIARDSDITPLAALKKACNFLKIKQPALESLPIYRWALQILQSPVSHPVLPLLWQNFFYYFFERISILDSEAHRSLGLNYFKTGHHFQLLKKLKIRAQETAEYYKNCMQSSQDSEVSEPEKKIISKECIFNVELCRIFRAFSFWIEETNLHQPGLCFSALGPNYCCERLELILSNDQHDWFDLVSIDQLKDDLESKVHSWMQKKKFSFSTQNSSESHESSGERISRHLNNNKDLKPLECTENITPPMHEIEDIALSSWNILVQLIESKQSIIFDKARSFTELSSNLKQLNSNYKNLVPQEFVNEDHWETVSKSCHKGLKCTGPATFHLLVKRYFPNQRICEKLEINRMEHRMVQDQLLNLPIEELCTASVHIENYIRALSKKMEAAEGEESLQFRKLGVSLFYHQLEAVNKVIASVKNYTPSQNFFSTSIESLGNVFICNQEDQLCDLAKSLLKYPEAGELAFGIFNPNVASIAVFLELYEIITTAIKNCPLNIVFVLLQKIDLNHILKEKGTNYCDRRKLFKLICNTLLECGSSPSKELQMVHDWLGVSVSSSDQFIVVSKPVPLKICCINGPGTCLICHCVSYVLPLVWNGNFESEVPTHMLILSFGHSSKLQE</sequence>
<comment type="caution">
    <text evidence="5">The sequence shown here is derived from an EMBL/GenBank/DDBJ whole genome shotgun (WGS) entry which is preliminary data.</text>
</comment>
<keyword evidence="6" id="KW-1185">Reference proteome</keyword>
<dbReference type="PANTHER" id="PTHR31139">
    <property type="entry name" value="ECTOPIC P GRANULES PROTEIN 5 HOMOLOG"/>
    <property type="match status" value="1"/>
</dbReference>
<name>A0A4Y2DMX0_ARAVE</name>
<dbReference type="GO" id="GO:0097352">
    <property type="term" value="P:autophagosome maturation"/>
    <property type="evidence" value="ECO:0007669"/>
    <property type="project" value="TreeGrafter"/>
</dbReference>
<feature type="domain" description="Epg5-like TPR" evidence="4">
    <location>
        <begin position="158"/>
        <end position="354"/>
    </location>
</feature>
<dbReference type="PANTHER" id="PTHR31139:SF4">
    <property type="entry name" value="ECTOPIC P GRANULES PROTEIN 5 HOMOLOG"/>
    <property type="match status" value="1"/>
</dbReference>
<accession>A0A4Y2DMX0</accession>
<feature type="domain" description="Epg5-like central TPR repeats" evidence="3">
    <location>
        <begin position="610"/>
        <end position="716"/>
    </location>
</feature>
<gene>
    <name evidence="5" type="primary">Epg5_1</name>
    <name evidence="5" type="ORF">AVEN_75535_1</name>
</gene>
<dbReference type="Pfam" id="PF26573">
    <property type="entry name" value="TPR_Epg5_2"/>
    <property type="match status" value="1"/>
</dbReference>
<evidence type="ECO:0000313" key="5">
    <source>
        <dbReference type="EMBL" id="GBM18121.1"/>
    </source>
</evidence>
<protein>
    <submittedName>
        <fullName evidence="5">Ectopic P granules protein 5</fullName>
    </submittedName>
</protein>
<evidence type="ECO:0000259" key="4">
    <source>
        <dbReference type="Pfam" id="PF26573"/>
    </source>
</evidence>
<organism evidence="5 6">
    <name type="scientific">Araneus ventricosus</name>
    <name type="common">Orbweaver spider</name>
    <name type="synonym">Epeira ventricosa</name>
    <dbReference type="NCBI Taxonomy" id="182803"/>
    <lineage>
        <taxon>Eukaryota</taxon>
        <taxon>Metazoa</taxon>
        <taxon>Ecdysozoa</taxon>
        <taxon>Arthropoda</taxon>
        <taxon>Chelicerata</taxon>
        <taxon>Arachnida</taxon>
        <taxon>Araneae</taxon>
        <taxon>Araneomorphae</taxon>
        <taxon>Entelegynae</taxon>
        <taxon>Araneoidea</taxon>
        <taxon>Araneidae</taxon>
        <taxon>Araneus</taxon>
    </lineage>
</organism>
<proteinExistence type="inferred from homology"/>
<dbReference type="Proteomes" id="UP000499080">
    <property type="component" value="Unassembled WGS sequence"/>
</dbReference>
<evidence type="ECO:0000313" key="6">
    <source>
        <dbReference type="Proteomes" id="UP000499080"/>
    </source>
</evidence>
<dbReference type="OrthoDB" id="75419at2759"/>
<dbReference type="InterPro" id="IPR051436">
    <property type="entry name" value="Autophagy-related_EPG5"/>
</dbReference>
<dbReference type="InterPro" id="IPR059030">
    <property type="entry name" value="TPR_Epg5_mid"/>
</dbReference>
<dbReference type="EMBL" id="BGPR01000398">
    <property type="protein sequence ID" value="GBM18121.1"/>
    <property type="molecule type" value="Genomic_DNA"/>
</dbReference>
<dbReference type="InterPro" id="IPR058750">
    <property type="entry name" value="TPR_Epg5"/>
</dbReference>
<keyword evidence="2" id="KW-0072">Autophagy</keyword>
<dbReference type="Pfam" id="PF26103">
    <property type="entry name" value="TPR_Epg5"/>
    <property type="match status" value="1"/>
</dbReference>
<dbReference type="AlphaFoldDB" id="A0A4Y2DMX0"/>
<comment type="similarity">
    <text evidence="1">Belongs to the EPG5 family.</text>
</comment>
<evidence type="ECO:0000256" key="1">
    <source>
        <dbReference type="ARBA" id="ARBA00010948"/>
    </source>
</evidence>
<evidence type="ECO:0000259" key="3">
    <source>
        <dbReference type="Pfam" id="PF26103"/>
    </source>
</evidence>
<evidence type="ECO:0000256" key="2">
    <source>
        <dbReference type="ARBA" id="ARBA00023006"/>
    </source>
</evidence>